<keyword evidence="1" id="KW-0479">Metal-binding</keyword>
<keyword evidence="7" id="KW-1185">Reference proteome</keyword>
<proteinExistence type="predicted"/>
<evidence type="ECO:0000256" key="2">
    <source>
        <dbReference type="ARBA" id="ARBA00022771"/>
    </source>
</evidence>
<dbReference type="PANTHER" id="PTHR45931:SF3">
    <property type="entry name" value="RING ZINC FINGER-CONTAINING PROTEIN"/>
    <property type="match status" value="1"/>
</dbReference>
<name>S8DUS6_9LAMI</name>
<dbReference type="Pfam" id="PF13639">
    <property type="entry name" value="zf-RING_2"/>
    <property type="match status" value="1"/>
</dbReference>
<dbReference type="GO" id="GO:0061630">
    <property type="term" value="F:ubiquitin protein ligase activity"/>
    <property type="evidence" value="ECO:0007669"/>
    <property type="project" value="TreeGrafter"/>
</dbReference>
<accession>S8DUS6</accession>
<gene>
    <name evidence="6" type="ORF">M569_07882</name>
</gene>
<dbReference type="EMBL" id="AUSU01003411">
    <property type="protein sequence ID" value="EPS66898.1"/>
    <property type="molecule type" value="Genomic_DNA"/>
</dbReference>
<reference evidence="6 7" key="1">
    <citation type="journal article" date="2013" name="BMC Genomics">
        <title>The miniature genome of a carnivorous plant Genlisea aurea contains a low number of genes and short non-coding sequences.</title>
        <authorList>
            <person name="Leushkin E.V."/>
            <person name="Sutormin R.A."/>
            <person name="Nabieva E.R."/>
            <person name="Penin A.A."/>
            <person name="Kondrashov A.S."/>
            <person name="Logacheva M.D."/>
        </authorList>
    </citation>
    <scope>NUCLEOTIDE SEQUENCE [LARGE SCALE GENOMIC DNA]</scope>
</reference>
<feature type="domain" description="RING-type" evidence="5">
    <location>
        <begin position="52"/>
        <end position="94"/>
    </location>
</feature>
<comment type="caution">
    <text evidence="6">The sequence shown here is derived from an EMBL/GenBank/DDBJ whole genome shotgun (WGS) entry which is preliminary data.</text>
</comment>
<dbReference type="GO" id="GO:0006511">
    <property type="term" value="P:ubiquitin-dependent protein catabolic process"/>
    <property type="evidence" value="ECO:0007669"/>
    <property type="project" value="TreeGrafter"/>
</dbReference>
<dbReference type="AlphaFoldDB" id="S8DUS6"/>
<evidence type="ECO:0000313" key="6">
    <source>
        <dbReference type="EMBL" id="EPS66898.1"/>
    </source>
</evidence>
<evidence type="ECO:0000259" key="5">
    <source>
        <dbReference type="PROSITE" id="PS50089"/>
    </source>
</evidence>
<dbReference type="SUPFAM" id="SSF57850">
    <property type="entry name" value="RING/U-box"/>
    <property type="match status" value="1"/>
</dbReference>
<dbReference type="InterPro" id="IPR051834">
    <property type="entry name" value="RING_finger_E3_ligase"/>
</dbReference>
<dbReference type="GO" id="GO:0005634">
    <property type="term" value="C:nucleus"/>
    <property type="evidence" value="ECO:0007669"/>
    <property type="project" value="TreeGrafter"/>
</dbReference>
<dbReference type="OrthoDB" id="941227at2759"/>
<sequence length="99" mass="10834">MMTTDLDELFDLDLALTMPDSPSEAPPSTAEVQITRDAVGELPAVTVSGGRCAICISGFSREGGRGKKVRCGHVFHEDCLFRWISSKNSCPVCRRTVFR</sequence>
<dbReference type="GO" id="GO:0008270">
    <property type="term" value="F:zinc ion binding"/>
    <property type="evidence" value="ECO:0007669"/>
    <property type="project" value="UniProtKB-KW"/>
</dbReference>
<keyword evidence="3" id="KW-0862">Zinc</keyword>
<dbReference type="Proteomes" id="UP000015453">
    <property type="component" value="Unassembled WGS sequence"/>
</dbReference>
<dbReference type="SMART" id="SM00184">
    <property type="entry name" value="RING"/>
    <property type="match status" value="1"/>
</dbReference>
<evidence type="ECO:0000313" key="7">
    <source>
        <dbReference type="Proteomes" id="UP000015453"/>
    </source>
</evidence>
<protein>
    <recommendedName>
        <fullName evidence="5">RING-type domain-containing protein</fullName>
    </recommendedName>
</protein>
<organism evidence="6 7">
    <name type="scientific">Genlisea aurea</name>
    <dbReference type="NCBI Taxonomy" id="192259"/>
    <lineage>
        <taxon>Eukaryota</taxon>
        <taxon>Viridiplantae</taxon>
        <taxon>Streptophyta</taxon>
        <taxon>Embryophyta</taxon>
        <taxon>Tracheophyta</taxon>
        <taxon>Spermatophyta</taxon>
        <taxon>Magnoliopsida</taxon>
        <taxon>eudicotyledons</taxon>
        <taxon>Gunneridae</taxon>
        <taxon>Pentapetalae</taxon>
        <taxon>asterids</taxon>
        <taxon>lamiids</taxon>
        <taxon>Lamiales</taxon>
        <taxon>Lentibulariaceae</taxon>
        <taxon>Genlisea</taxon>
    </lineage>
</organism>
<dbReference type="PROSITE" id="PS50089">
    <property type="entry name" value="ZF_RING_2"/>
    <property type="match status" value="1"/>
</dbReference>
<keyword evidence="2 4" id="KW-0863">Zinc-finger</keyword>
<evidence type="ECO:0000256" key="4">
    <source>
        <dbReference type="PROSITE-ProRule" id="PRU00175"/>
    </source>
</evidence>
<evidence type="ECO:0000256" key="3">
    <source>
        <dbReference type="ARBA" id="ARBA00022833"/>
    </source>
</evidence>
<evidence type="ECO:0000256" key="1">
    <source>
        <dbReference type="ARBA" id="ARBA00022723"/>
    </source>
</evidence>
<dbReference type="Gene3D" id="3.30.40.10">
    <property type="entry name" value="Zinc/RING finger domain, C3HC4 (zinc finger)"/>
    <property type="match status" value="1"/>
</dbReference>
<dbReference type="InterPro" id="IPR013083">
    <property type="entry name" value="Znf_RING/FYVE/PHD"/>
</dbReference>
<dbReference type="InterPro" id="IPR001841">
    <property type="entry name" value="Znf_RING"/>
</dbReference>
<dbReference type="PANTHER" id="PTHR45931">
    <property type="entry name" value="SI:CH211-59O9.10"/>
    <property type="match status" value="1"/>
</dbReference>